<dbReference type="Proteomes" id="UP001501444">
    <property type="component" value="Unassembled WGS sequence"/>
</dbReference>
<feature type="signal peptide" evidence="2">
    <location>
        <begin position="1"/>
        <end position="27"/>
    </location>
</feature>
<sequence length="163" mass="16959">MRKLLVATICCVLLTACSSPSSGPSVATAGSGTATPSASAPPDKAEANRQFAKCMREHGVDVPDPGPDGNLQFDANAAGDRNKAVQAASACQQYLPNGGDLKNLSPEQLEQARAFAKCMREHGIDMPDPDPNSGVAAILKGNIDFNSPEFKSATEACKSVVKR</sequence>
<feature type="compositionally biased region" description="Low complexity" evidence="1">
    <location>
        <begin position="19"/>
        <end position="42"/>
    </location>
</feature>
<accession>A0ABP5TH66</accession>
<feature type="region of interest" description="Disordered" evidence="1">
    <location>
        <begin position="19"/>
        <end position="48"/>
    </location>
</feature>
<feature type="chain" id="PRO_5045124182" description="Secreted protein" evidence="2">
    <location>
        <begin position="28"/>
        <end position="163"/>
    </location>
</feature>
<evidence type="ECO:0000313" key="3">
    <source>
        <dbReference type="EMBL" id="GAA2351291.1"/>
    </source>
</evidence>
<comment type="caution">
    <text evidence="3">The sequence shown here is derived from an EMBL/GenBank/DDBJ whole genome shotgun (WGS) entry which is preliminary data.</text>
</comment>
<organism evidence="3 4">
    <name type="scientific">Dactylosporangium salmoneum</name>
    <dbReference type="NCBI Taxonomy" id="53361"/>
    <lineage>
        <taxon>Bacteria</taxon>
        <taxon>Bacillati</taxon>
        <taxon>Actinomycetota</taxon>
        <taxon>Actinomycetes</taxon>
        <taxon>Micromonosporales</taxon>
        <taxon>Micromonosporaceae</taxon>
        <taxon>Dactylosporangium</taxon>
    </lineage>
</organism>
<evidence type="ECO:0000256" key="1">
    <source>
        <dbReference type="SAM" id="MobiDB-lite"/>
    </source>
</evidence>
<keyword evidence="4" id="KW-1185">Reference proteome</keyword>
<evidence type="ECO:0000256" key="2">
    <source>
        <dbReference type="SAM" id="SignalP"/>
    </source>
</evidence>
<name>A0ABP5TH66_9ACTN</name>
<protein>
    <recommendedName>
        <fullName evidence="5">Secreted protein</fullName>
    </recommendedName>
</protein>
<gene>
    <name evidence="3" type="ORF">GCM10010170_041320</name>
</gene>
<proteinExistence type="predicted"/>
<evidence type="ECO:0000313" key="4">
    <source>
        <dbReference type="Proteomes" id="UP001501444"/>
    </source>
</evidence>
<keyword evidence="2" id="KW-0732">Signal</keyword>
<dbReference type="PROSITE" id="PS51257">
    <property type="entry name" value="PROKAR_LIPOPROTEIN"/>
    <property type="match status" value="1"/>
</dbReference>
<reference evidence="4" key="1">
    <citation type="journal article" date="2019" name="Int. J. Syst. Evol. Microbiol.">
        <title>The Global Catalogue of Microorganisms (GCM) 10K type strain sequencing project: providing services to taxonomists for standard genome sequencing and annotation.</title>
        <authorList>
            <consortium name="The Broad Institute Genomics Platform"/>
            <consortium name="The Broad Institute Genome Sequencing Center for Infectious Disease"/>
            <person name="Wu L."/>
            <person name="Ma J."/>
        </authorList>
    </citation>
    <scope>NUCLEOTIDE SEQUENCE [LARGE SCALE GENOMIC DNA]</scope>
    <source>
        <strain evidence="4">JCM 3272</strain>
    </source>
</reference>
<dbReference type="EMBL" id="BAAARV010000030">
    <property type="protein sequence ID" value="GAA2351291.1"/>
    <property type="molecule type" value="Genomic_DNA"/>
</dbReference>
<dbReference type="RefSeq" id="WP_344614072.1">
    <property type="nucleotide sequence ID" value="NZ_BAAARV010000030.1"/>
</dbReference>
<evidence type="ECO:0008006" key="5">
    <source>
        <dbReference type="Google" id="ProtNLM"/>
    </source>
</evidence>